<keyword evidence="1" id="KW-0175">Coiled coil</keyword>
<sequence>MVEWNRNRSEKKRLLIVFITLLGNITNIWTLKIIDNWLVNLVLLDTTYSESAADSAPLWILWSQFYGCNFLPGQTAVEFITEIEHVVSRLRAINGIVLLDDQIIAKVTMSLRPILKFIFKAAWGSMAAADKTLRNLTTRLVQMEKEVKESEKEKESKALLSKRVNLTTYFNPEMTKTRM</sequence>
<organism evidence="2 3">
    <name type="scientific">Daphnia pulex</name>
    <name type="common">Water flea</name>
    <dbReference type="NCBI Taxonomy" id="6669"/>
    <lineage>
        <taxon>Eukaryota</taxon>
        <taxon>Metazoa</taxon>
        <taxon>Ecdysozoa</taxon>
        <taxon>Arthropoda</taxon>
        <taxon>Crustacea</taxon>
        <taxon>Branchiopoda</taxon>
        <taxon>Diplostraca</taxon>
        <taxon>Cladocera</taxon>
        <taxon>Anomopoda</taxon>
        <taxon>Daphniidae</taxon>
        <taxon>Daphnia</taxon>
    </lineage>
</organism>
<evidence type="ECO:0000313" key="3">
    <source>
        <dbReference type="Proteomes" id="UP000000305"/>
    </source>
</evidence>
<keyword evidence="3" id="KW-1185">Reference proteome</keyword>
<dbReference type="KEGG" id="dpx:DAPPUDRAFT_326832"/>
<dbReference type="AlphaFoldDB" id="E9H8X0"/>
<evidence type="ECO:0000256" key="1">
    <source>
        <dbReference type="SAM" id="Coils"/>
    </source>
</evidence>
<dbReference type="PhylomeDB" id="E9H8X0"/>
<dbReference type="HOGENOM" id="CLU_1504980_0_0_1"/>
<gene>
    <name evidence="2" type="ORF">DAPPUDRAFT_326832</name>
</gene>
<proteinExistence type="predicted"/>
<dbReference type="EMBL" id="GL732606">
    <property type="protein sequence ID" value="EFX71797.1"/>
    <property type="molecule type" value="Genomic_DNA"/>
</dbReference>
<protein>
    <submittedName>
        <fullName evidence="2">Uncharacterized protein</fullName>
    </submittedName>
</protein>
<dbReference type="Proteomes" id="UP000000305">
    <property type="component" value="Unassembled WGS sequence"/>
</dbReference>
<reference evidence="2 3" key="1">
    <citation type="journal article" date="2011" name="Science">
        <title>The ecoresponsive genome of Daphnia pulex.</title>
        <authorList>
            <person name="Colbourne J.K."/>
            <person name="Pfrender M.E."/>
            <person name="Gilbert D."/>
            <person name="Thomas W.K."/>
            <person name="Tucker A."/>
            <person name="Oakley T.H."/>
            <person name="Tokishita S."/>
            <person name="Aerts A."/>
            <person name="Arnold G.J."/>
            <person name="Basu M.K."/>
            <person name="Bauer D.J."/>
            <person name="Caceres C.E."/>
            <person name="Carmel L."/>
            <person name="Casola C."/>
            <person name="Choi J.H."/>
            <person name="Detter J.C."/>
            <person name="Dong Q."/>
            <person name="Dusheyko S."/>
            <person name="Eads B.D."/>
            <person name="Frohlich T."/>
            <person name="Geiler-Samerotte K.A."/>
            <person name="Gerlach D."/>
            <person name="Hatcher P."/>
            <person name="Jogdeo S."/>
            <person name="Krijgsveld J."/>
            <person name="Kriventseva E.V."/>
            <person name="Kultz D."/>
            <person name="Laforsch C."/>
            <person name="Lindquist E."/>
            <person name="Lopez J."/>
            <person name="Manak J.R."/>
            <person name="Muller J."/>
            <person name="Pangilinan J."/>
            <person name="Patwardhan R.P."/>
            <person name="Pitluck S."/>
            <person name="Pritham E.J."/>
            <person name="Rechtsteiner A."/>
            <person name="Rho M."/>
            <person name="Rogozin I.B."/>
            <person name="Sakarya O."/>
            <person name="Salamov A."/>
            <person name="Schaack S."/>
            <person name="Shapiro H."/>
            <person name="Shiga Y."/>
            <person name="Skalitzky C."/>
            <person name="Smith Z."/>
            <person name="Souvorov A."/>
            <person name="Sung W."/>
            <person name="Tang Z."/>
            <person name="Tsuchiya D."/>
            <person name="Tu H."/>
            <person name="Vos H."/>
            <person name="Wang M."/>
            <person name="Wolf Y.I."/>
            <person name="Yamagata H."/>
            <person name="Yamada T."/>
            <person name="Ye Y."/>
            <person name="Shaw J.R."/>
            <person name="Andrews J."/>
            <person name="Crease T.J."/>
            <person name="Tang H."/>
            <person name="Lucas S.M."/>
            <person name="Robertson H.M."/>
            <person name="Bork P."/>
            <person name="Koonin E.V."/>
            <person name="Zdobnov E.M."/>
            <person name="Grigoriev I.V."/>
            <person name="Lynch M."/>
            <person name="Boore J.L."/>
        </authorList>
    </citation>
    <scope>NUCLEOTIDE SEQUENCE [LARGE SCALE GENOMIC DNA]</scope>
</reference>
<dbReference type="InParanoid" id="E9H8X0"/>
<name>E9H8X0_DAPPU</name>
<feature type="coiled-coil region" evidence="1">
    <location>
        <begin position="126"/>
        <end position="160"/>
    </location>
</feature>
<evidence type="ECO:0000313" key="2">
    <source>
        <dbReference type="EMBL" id="EFX71797.1"/>
    </source>
</evidence>
<accession>E9H8X0</accession>